<dbReference type="SMART" id="SM00342">
    <property type="entry name" value="HTH_ARAC"/>
    <property type="match status" value="1"/>
</dbReference>
<feature type="domain" description="HTH araC/xylS-type" evidence="5">
    <location>
        <begin position="481"/>
        <end position="589"/>
    </location>
</feature>
<dbReference type="Gene3D" id="3.40.50.10070">
    <property type="entry name" value="TolB, N-terminal domain"/>
    <property type="match status" value="1"/>
</dbReference>
<dbReference type="SUPFAM" id="SSF48452">
    <property type="entry name" value="TPR-like"/>
    <property type="match status" value="1"/>
</dbReference>
<dbReference type="AlphaFoldDB" id="A0A5C6RH96"/>
<gene>
    <name evidence="6" type="ORF">FRY97_19135</name>
</gene>
<dbReference type="InterPro" id="IPR009057">
    <property type="entry name" value="Homeodomain-like_sf"/>
</dbReference>
<evidence type="ECO:0000313" key="6">
    <source>
        <dbReference type="EMBL" id="TXB61454.1"/>
    </source>
</evidence>
<dbReference type="PANTHER" id="PTHR43280:SF2">
    <property type="entry name" value="HTH-TYPE TRANSCRIPTIONAL REGULATOR EXSA"/>
    <property type="match status" value="1"/>
</dbReference>
<dbReference type="GO" id="GO:0043565">
    <property type="term" value="F:sequence-specific DNA binding"/>
    <property type="evidence" value="ECO:0007669"/>
    <property type="project" value="InterPro"/>
</dbReference>
<evidence type="ECO:0000256" key="3">
    <source>
        <dbReference type="ARBA" id="ARBA00023163"/>
    </source>
</evidence>
<keyword evidence="1" id="KW-0805">Transcription regulation</keyword>
<organism evidence="6 7">
    <name type="scientific">Phaeodactylibacter luteus</name>
    <dbReference type="NCBI Taxonomy" id="1564516"/>
    <lineage>
        <taxon>Bacteria</taxon>
        <taxon>Pseudomonadati</taxon>
        <taxon>Bacteroidota</taxon>
        <taxon>Saprospiria</taxon>
        <taxon>Saprospirales</taxon>
        <taxon>Haliscomenobacteraceae</taxon>
        <taxon>Phaeodactylibacter</taxon>
    </lineage>
</organism>
<keyword evidence="2" id="KW-0238">DNA-binding</keyword>
<evidence type="ECO:0000256" key="2">
    <source>
        <dbReference type="ARBA" id="ARBA00023125"/>
    </source>
</evidence>
<dbReference type="PROSITE" id="PS01124">
    <property type="entry name" value="HTH_ARAC_FAMILY_2"/>
    <property type="match status" value="1"/>
</dbReference>
<dbReference type="GO" id="GO:0003700">
    <property type="term" value="F:DNA-binding transcription factor activity"/>
    <property type="evidence" value="ECO:0007669"/>
    <property type="project" value="InterPro"/>
</dbReference>
<dbReference type="SMART" id="SM00028">
    <property type="entry name" value="TPR"/>
    <property type="match status" value="2"/>
</dbReference>
<reference evidence="6 7" key="1">
    <citation type="submission" date="2019-08" db="EMBL/GenBank/DDBJ databases">
        <title>Genome of Phaeodactylibacter luteus.</title>
        <authorList>
            <person name="Bowman J.P."/>
        </authorList>
    </citation>
    <scope>NUCLEOTIDE SEQUENCE [LARGE SCALE GENOMIC DNA]</scope>
    <source>
        <strain evidence="6 7">KCTC 42180</strain>
    </source>
</reference>
<comment type="caution">
    <text evidence="6">The sequence shown here is derived from an EMBL/GenBank/DDBJ whole genome shotgun (WGS) entry which is preliminary data.</text>
</comment>
<dbReference type="Pfam" id="PF14559">
    <property type="entry name" value="TPR_19"/>
    <property type="match status" value="1"/>
</dbReference>
<dbReference type="InterPro" id="IPR019734">
    <property type="entry name" value="TPR_rpt"/>
</dbReference>
<dbReference type="OrthoDB" id="9779074at2"/>
<protein>
    <submittedName>
        <fullName evidence="6">Helix-turn-helix domain-containing protein</fullName>
    </submittedName>
</protein>
<dbReference type="Gene3D" id="1.10.10.60">
    <property type="entry name" value="Homeodomain-like"/>
    <property type="match status" value="2"/>
</dbReference>
<dbReference type="Gene3D" id="1.25.40.10">
    <property type="entry name" value="Tetratricopeptide repeat domain"/>
    <property type="match status" value="1"/>
</dbReference>
<keyword evidence="4" id="KW-0802">TPR repeat</keyword>
<accession>A0A5C6RH96</accession>
<evidence type="ECO:0000256" key="1">
    <source>
        <dbReference type="ARBA" id="ARBA00023015"/>
    </source>
</evidence>
<evidence type="ECO:0000313" key="7">
    <source>
        <dbReference type="Proteomes" id="UP000321580"/>
    </source>
</evidence>
<name>A0A5C6RH96_9BACT</name>
<dbReference type="RefSeq" id="WP_147169182.1">
    <property type="nucleotide sequence ID" value="NZ_VOOR01000059.1"/>
</dbReference>
<dbReference type="InterPro" id="IPR018060">
    <property type="entry name" value="HTH_AraC"/>
</dbReference>
<keyword evidence="3" id="KW-0804">Transcription</keyword>
<evidence type="ECO:0000259" key="5">
    <source>
        <dbReference type="PROSITE" id="PS01124"/>
    </source>
</evidence>
<dbReference type="PANTHER" id="PTHR43280">
    <property type="entry name" value="ARAC-FAMILY TRANSCRIPTIONAL REGULATOR"/>
    <property type="match status" value="1"/>
</dbReference>
<proteinExistence type="predicted"/>
<dbReference type="EMBL" id="VOOR01000059">
    <property type="protein sequence ID" value="TXB61454.1"/>
    <property type="molecule type" value="Genomic_DNA"/>
</dbReference>
<dbReference type="Pfam" id="PF12833">
    <property type="entry name" value="HTH_18"/>
    <property type="match status" value="1"/>
</dbReference>
<evidence type="ECO:0000256" key="4">
    <source>
        <dbReference type="PROSITE-ProRule" id="PRU00339"/>
    </source>
</evidence>
<dbReference type="Proteomes" id="UP000321580">
    <property type="component" value="Unassembled WGS sequence"/>
</dbReference>
<dbReference type="InterPro" id="IPR011990">
    <property type="entry name" value="TPR-like_helical_dom_sf"/>
</dbReference>
<dbReference type="PROSITE" id="PS50005">
    <property type="entry name" value="TPR"/>
    <property type="match status" value="1"/>
</dbReference>
<keyword evidence="7" id="KW-1185">Reference proteome</keyword>
<sequence>MPAAPAIYPASIAVLPFVNNSPDPENEYFSDGVSEEIINALAKVRGLKVIARTSSFAYKNKAIDVRDIGQQLQVANILEGSVRRAGRKVRIAAQLVSARDGVQLWARRFDRELKDIFELQDEISLLIADQIRAQYGHFELQDQLIRPPTKNIEAYDLYLKARYNHLRWDNPGITNAIAFYKECTLMAPNFALPYFGLAYCFAMRASFGGFHELLEVAQGYLEKGFSIDENAGPGHFSKATLAFWGRWSFAEGQAAYRQALAVNPGDTEAEEGLAELYTAVGDFEQALRHARHILSTNPLSANHHYTLANIHYLSGDYQEALACAATAMEVKPGFTHAVGLTQLCYILLGDWQGLERFLAQAECPEQPEACRAVYQLFHGQRLEGEVPAVQPSAQVDLFTWELYLKLYLGEEEEAMDLLEEKVGQRIGQYINFQNMPLLKPLHAHARFRALVEKVFPQGLLSKEPEPAARPRAALMEEAEWQPVLLQLKAVMKKDQLYQDASLSLRSLAERLGITANKLSWLLNEQLGQNFNEYVNTLRLQLFQELALKPGNAHLTLLGLAYESGFNSKTVFNEFFKKSVGLTPRAWVKKQQQE</sequence>
<feature type="repeat" description="TPR" evidence="4">
    <location>
        <begin position="267"/>
        <end position="300"/>
    </location>
</feature>
<dbReference type="SUPFAM" id="SSF46689">
    <property type="entry name" value="Homeodomain-like"/>
    <property type="match status" value="1"/>
</dbReference>